<feature type="transmembrane region" description="Helical" evidence="1">
    <location>
        <begin position="6"/>
        <end position="22"/>
    </location>
</feature>
<sequence length="68" mass="8067">MGLAVYWFFLGCISCSLTLFFPRKTQKRKFLKKLISAVFVYRQGRKIENKLAIDYFSLAIKNIFLAFY</sequence>
<evidence type="ECO:0000313" key="2">
    <source>
        <dbReference type="EMBL" id="KIE58941.1"/>
    </source>
</evidence>
<gene>
    <name evidence="2" type="ORF">A946_02445</name>
</gene>
<reference evidence="2 3" key="1">
    <citation type="submission" date="2014-08" db="EMBL/GenBank/DDBJ databases">
        <title>Methylacidiphilum kamchatkense strain Kam1 draft genome sequence.</title>
        <authorList>
            <person name="Birkeland N.-K."/>
            <person name="Erikstad H.A."/>
        </authorList>
    </citation>
    <scope>NUCLEOTIDE SEQUENCE [LARGE SCALE GENOMIC DNA]</scope>
    <source>
        <strain evidence="2 3">Kam1</strain>
    </source>
</reference>
<dbReference type="EMBL" id="JQNX01000002">
    <property type="protein sequence ID" value="KIE58941.1"/>
    <property type="molecule type" value="Genomic_DNA"/>
</dbReference>
<dbReference type="Proteomes" id="UP000031594">
    <property type="component" value="Unassembled WGS sequence"/>
</dbReference>
<evidence type="ECO:0000313" key="3">
    <source>
        <dbReference type="Proteomes" id="UP000031594"/>
    </source>
</evidence>
<protein>
    <submittedName>
        <fullName evidence="2">Uncharacterized protein</fullName>
    </submittedName>
</protein>
<name>A0ABR4ZYW6_9BACT</name>
<keyword evidence="3" id="KW-1185">Reference proteome</keyword>
<evidence type="ECO:0000256" key="1">
    <source>
        <dbReference type="SAM" id="Phobius"/>
    </source>
</evidence>
<keyword evidence="1" id="KW-0472">Membrane</keyword>
<proteinExistence type="predicted"/>
<accession>A0ABR4ZYW6</accession>
<keyword evidence="1" id="KW-1133">Transmembrane helix</keyword>
<organism evidence="2 3">
    <name type="scientific">Methylacidiphilum kamchatkense Kam1</name>
    <dbReference type="NCBI Taxonomy" id="1202785"/>
    <lineage>
        <taxon>Bacteria</taxon>
        <taxon>Pseudomonadati</taxon>
        <taxon>Verrucomicrobiota</taxon>
        <taxon>Methylacidiphilae</taxon>
        <taxon>Methylacidiphilales</taxon>
        <taxon>Methylacidiphilaceae</taxon>
        <taxon>Methylacidiphilum (ex Ratnadevi et al. 2023)</taxon>
    </lineage>
</organism>
<comment type="caution">
    <text evidence="2">The sequence shown here is derived from an EMBL/GenBank/DDBJ whole genome shotgun (WGS) entry which is preliminary data.</text>
</comment>
<keyword evidence="1" id="KW-0812">Transmembrane</keyword>